<keyword evidence="4 6" id="KW-0862">Zinc</keyword>
<comment type="cofactor">
    <cofactor evidence="1 6">
        <name>Zn(2+)</name>
        <dbReference type="ChEBI" id="CHEBI:29105"/>
    </cofactor>
</comment>
<dbReference type="PANTHER" id="PTHR43161">
    <property type="entry name" value="SORBITOL DEHYDROGENASE"/>
    <property type="match status" value="1"/>
</dbReference>
<keyword evidence="5" id="KW-0560">Oxidoreductase</keyword>
<dbReference type="GO" id="GO:0016616">
    <property type="term" value="F:oxidoreductase activity, acting on the CH-OH group of donors, NAD or NADP as acceptor"/>
    <property type="evidence" value="ECO:0007669"/>
    <property type="project" value="InterPro"/>
</dbReference>
<evidence type="ECO:0000256" key="4">
    <source>
        <dbReference type="ARBA" id="ARBA00022833"/>
    </source>
</evidence>
<dbReference type="AlphaFoldDB" id="A0A497E618"/>
<dbReference type="SUPFAM" id="SSF50129">
    <property type="entry name" value="GroES-like"/>
    <property type="match status" value="1"/>
</dbReference>
<name>A0A497E618_UNCAE</name>
<evidence type="ECO:0000313" key="9">
    <source>
        <dbReference type="Proteomes" id="UP000279422"/>
    </source>
</evidence>
<organism evidence="8 9">
    <name type="scientific">Aerophobetes bacterium</name>
    <dbReference type="NCBI Taxonomy" id="2030807"/>
    <lineage>
        <taxon>Bacteria</taxon>
        <taxon>Candidatus Aerophobota</taxon>
    </lineage>
</organism>
<evidence type="ECO:0000256" key="1">
    <source>
        <dbReference type="ARBA" id="ARBA00001947"/>
    </source>
</evidence>
<dbReference type="InterPro" id="IPR020843">
    <property type="entry name" value="ER"/>
</dbReference>
<evidence type="ECO:0000259" key="7">
    <source>
        <dbReference type="SMART" id="SM00829"/>
    </source>
</evidence>
<dbReference type="InterPro" id="IPR045306">
    <property type="entry name" value="SDH-like"/>
</dbReference>
<reference evidence="8 9" key="1">
    <citation type="submission" date="2018-06" db="EMBL/GenBank/DDBJ databases">
        <title>Extensive metabolic versatility and redundancy in microbially diverse, dynamic hydrothermal sediments.</title>
        <authorList>
            <person name="Dombrowski N."/>
            <person name="Teske A."/>
            <person name="Baker B.J."/>
        </authorList>
    </citation>
    <scope>NUCLEOTIDE SEQUENCE [LARGE SCALE GENOMIC DNA]</scope>
    <source>
        <strain evidence="8">B47_G16</strain>
    </source>
</reference>
<dbReference type="SMART" id="SM00829">
    <property type="entry name" value="PKS_ER"/>
    <property type="match status" value="1"/>
</dbReference>
<dbReference type="EMBL" id="QMPZ01000002">
    <property type="protein sequence ID" value="RLE10774.1"/>
    <property type="molecule type" value="Genomic_DNA"/>
</dbReference>
<evidence type="ECO:0000256" key="6">
    <source>
        <dbReference type="RuleBase" id="RU361277"/>
    </source>
</evidence>
<dbReference type="PANTHER" id="PTHR43161:SF9">
    <property type="entry name" value="SORBITOL DEHYDROGENASE"/>
    <property type="match status" value="1"/>
</dbReference>
<evidence type="ECO:0000256" key="2">
    <source>
        <dbReference type="ARBA" id="ARBA00008072"/>
    </source>
</evidence>
<dbReference type="CDD" id="cd05285">
    <property type="entry name" value="sorbitol_DH"/>
    <property type="match status" value="1"/>
</dbReference>
<comment type="caution">
    <text evidence="8">The sequence shown here is derived from an EMBL/GenBank/DDBJ whole genome shotgun (WGS) entry which is preliminary data.</text>
</comment>
<accession>A0A497E618</accession>
<dbReference type="InterPro" id="IPR036291">
    <property type="entry name" value="NAD(P)-bd_dom_sf"/>
</dbReference>
<keyword evidence="3 6" id="KW-0479">Metal-binding</keyword>
<dbReference type="Pfam" id="PF00107">
    <property type="entry name" value="ADH_zinc_N"/>
    <property type="match status" value="1"/>
</dbReference>
<dbReference type="Gene3D" id="3.90.180.10">
    <property type="entry name" value="Medium-chain alcohol dehydrogenases, catalytic domain"/>
    <property type="match status" value="1"/>
</dbReference>
<dbReference type="InterPro" id="IPR013154">
    <property type="entry name" value="ADH-like_N"/>
</dbReference>
<gene>
    <name evidence="8" type="ORF">DRJ00_00340</name>
</gene>
<dbReference type="PROSITE" id="PS00059">
    <property type="entry name" value="ADH_ZINC"/>
    <property type="match status" value="1"/>
</dbReference>
<dbReference type="Gene3D" id="3.40.50.720">
    <property type="entry name" value="NAD(P)-binding Rossmann-like Domain"/>
    <property type="match status" value="1"/>
</dbReference>
<dbReference type="InterPro" id="IPR011032">
    <property type="entry name" value="GroES-like_sf"/>
</dbReference>
<sequence>MRAMYLERPGKIVEKKIREPSPKEGEVLVRIRSVGVCGSDIHYYQEGRIGKFVVRRPLILGHECSGEVVEVGKKVDDLKVGDRVALEPGIPCRMCEHCKSGRYNLCSKIRFMATPPIDGAFVEYVAHPADFAFKIPRKISFDEAALFEPLAVGLYAAERARIKPTDKVLILGAGPIGLTTLQAVRCMRGVEVSVIDLYEFRLAKAKELGADEVINPKEEDIWKKLSSSFDVVFETAGSAVTVKQTVKLAKEGGRVILVGLPGEDEIALDTKQIVFKELDVLGMHRYANMYPRAVKLTQEGSINLKTLITHRFSFEETEKALKFARDNKDSCIKVIVRI</sequence>
<dbReference type="Pfam" id="PF08240">
    <property type="entry name" value="ADH_N"/>
    <property type="match status" value="1"/>
</dbReference>
<dbReference type="InterPro" id="IPR002328">
    <property type="entry name" value="ADH_Zn_CS"/>
</dbReference>
<dbReference type="SUPFAM" id="SSF51735">
    <property type="entry name" value="NAD(P)-binding Rossmann-fold domains"/>
    <property type="match status" value="1"/>
</dbReference>
<proteinExistence type="inferred from homology"/>
<dbReference type="InterPro" id="IPR013149">
    <property type="entry name" value="ADH-like_C"/>
</dbReference>
<evidence type="ECO:0000256" key="3">
    <source>
        <dbReference type="ARBA" id="ARBA00022723"/>
    </source>
</evidence>
<evidence type="ECO:0000313" key="8">
    <source>
        <dbReference type="EMBL" id="RLE10774.1"/>
    </source>
</evidence>
<protein>
    <submittedName>
        <fullName evidence="8">NAD(P)-dependent alcohol dehydrogenase</fullName>
    </submittedName>
</protein>
<comment type="similarity">
    <text evidence="2 6">Belongs to the zinc-containing alcohol dehydrogenase family.</text>
</comment>
<evidence type="ECO:0000256" key="5">
    <source>
        <dbReference type="ARBA" id="ARBA00023002"/>
    </source>
</evidence>
<feature type="domain" description="Enoyl reductase (ER)" evidence="7">
    <location>
        <begin position="10"/>
        <end position="336"/>
    </location>
</feature>
<dbReference type="GO" id="GO:0008270">
    <property type="term" value="F:zinc ion binding"/>
    <property type="evidence" value="ECO:0007669"/>
    <property type="project" value="InterPro"/>
</dbReference>
<dbReference type="Proteomes" id="UP000279422">
    <property type="component" value="Unassembled WGS sequence"/>
</dbReference>